<feature type="transmembrane region" description="Helical" evidence="7">
    <location>
        <begin position="12"/>
        <end position="35"/>
    </location>
</feature>
<keyword evidence="2 7" id="KW-0813">Transport</keyword>
<comment type="caution">
    <text evidence="9">The sequence shown here is derived from an EMBL/GenBank/DDBJ whole genome shotgun (WGS) entry which is preliminary data.</text>
</comment>
<dbReference type="RefSeq" id="WP_183967058.1">
    <property type="nucleotide sequence ID" value="NZ_BAABBZ010000006.1"/>
</dbReference>
<feature type="transmembrane region" description="Helical" evidence="7">
    <location>
        <begin position="42"/>
        <end position="64"/>
    </location>
</feature>
<dbReference type="Proteomes" id="UP000541426">
    <property type="component" value="Unassembled WGS sequence"/>
</dbReference>
<evidence type="ECO:0000256" key="5">
    <source>
        <dbReference type="ARBA" id="ARBA00022989"/>
    </source>
</evidence>
<comment type="similarity">
    <text evidence="7">Belongs to the TRAP transporter small permease family.</text>
</comment>
<comment type="subcellular location">
    <subcellularLocation>
        <location evidence="7">Cell inner membrane</location>
        <topology evidence="7">Multi-pass membrane protein</topology>
    </subcellularLocation>
    <subcellularLocation>
        <location evidence="1">Cell membrane</location>
        <topology evidence="1">Multi-pass membrane protein</topology>
    </subcellularLocation>
</comment>
<feature type="domain" description="Tripartite ATP-independent periplasmic transporters DctQ component" evidence="8">
    <location>
        <begin position="67"/>
        <end position="176"/>
    </location>
</feature>
<comment type="subunit">
    <text evidence="7">The complex comprises the extracytoplasmic solute receptor protein and the two transmembrane proteins.</text>
</comment>
<feature type="transmembrane region" description="Helical" evidence="7">
    <location>
        <begin position="76"/>
        <end position="101"/>
    </location>
</feature>
<evidence type="ECO:0000256" key="6">
    <source>
        <dbReference type="ARBA" id="ARBA00023136"/>
    </source>
</evidence>
<evidence type="ECO:0000256" key="7">
    <source>
        <dbReference type="RuleBase" id="RU369079"/>
    </source>
</evidence>
<keyword evidence="10" id="KW-1185">Reference proteome</keyword>
<dbReference type="Pfam" id="PF04290">
    <property type="entry name" value="DctQ"/>
    <property type="match status" value="1"/>
</dbReference>
<keyword evidence="5 7" id="KW-1133">Transmembrane helix</keyword>
<feature type="transmembrane region" description="Helical" evidence="7">
    <location>
        <begin position="113"/>
        <end position="133"/>
    </location>
</feature>
<keyword evidence="7" id="KW-0997">Cell inner membrane</keyword>
<keyword evidence="6 7" id="KW-0472">Membrane</keyword>
<accession>A0A7W6DNW4</accession>
<proteinExistence type="inferred from homology"/>
<name>A0A7W6DNW4_9RHOB</name>
<evidence type="ECO:0000256" key="1">
    <source>
        <dbReference type="ARBA" id="ARBA00004651"/>
    </source>
</evidence>
<comment type="function">
    <text evidence="7">Part of the tripartite ATP-independent periplasmic (TRAP) transport system.</text>
</comment>
<organism evidence="9 10">
    <name type="scientific">Sagittula marina</name>
    <dbReference type="NCBI Taxonomy" id="943940"/>
    <lineage>
        <taxon>Bacteria</taxon>
        <taxon>Pseudomonadati</taxon>
        <taxon>Pseudomonadota</taxon>
        <taxon>Alphaproteobacteria</taxon>
        <taxon>Rhodobacterales</taxon>
        <taxon>Roseobacteraceae</taxon>
        <taxon>Sagittula</taxon>
    </lineage>
</organism>
<dbReference type="GO" id="GO:0022857">
    <property type="term" value="F:transmembrane transporter activity"/>
    <property type="evidence" value="ECO:0007669"/>
    <property type="project" value="UniProtKB-UniRule"/>
</dbReference>
<keyword evidence="4 7" id="KW-0812">Transmembrane</keyword>
<dbReference type="EMBL" id="JACIEJ010000007">
    <property type="protein sequence ID" value="MBB3986560.1"/>
    <property type="molecule type" value="Genomic_DNA"/>
</dbReference>
<evidence type="ECO:0000256" key="3">
    <source>
        <dbReference type="ARBA" id="ARBA00022475"/>
    </source>
</evidence>
<protein>
    <recommendedName>
        <fullName evidence="7">TRAP transporter small permease protein</fullName>
    </recommendedName>
</protein>
<gene>
    <name evidence="9" type="ORF">GGQ68_002903</name>
</gene>
<dbReference type="AlphaFoldDB" id="A0A7W6DNW4"/>
<evidence type="ECO:0000256" key="2">
    <source>
        <dbReference type="ARBA" id="ARBA00022448"/>
    </source>
</evidence>
<feature type="transmembrane region" description="Helical" evidence="7">
    <location>
        <begin position="153"/>
        <end position="176"/>
    </location>
</feature>
<comment type="caution">
    <text evidence="7">Lacks conserved residue(s) required for the propagation of feature annotation.</text>
</comment>
<dbReference type="InterPro" id="IPR055348">
    <property type="entry name" value="DctQ"/>
</dbReference>
<reference evidence="9 10" key="1">
    <citation type="submission" date="2020-08" db="EMBL/GenBank/DDBJ databases">
        <title>Genomic Encyclopedia of Type Strains, Phase IV (KMG-IV): sequencing the most valuable type-strain genomes for metagenomic binning, comparative biology and taxonomic classification.</title>
        <authorList>
            <person name="Goeker M."/>
        </authorList>
    </citation>
    <scope>NUCLEOTIDE SEQUENCE [LARGE SCALE GENOMIC DNA]</scope>
    <source>
        <strain evidence="9 10">DSM 102235</strain>
    </source>
</reference>
<evidence type="ECO:0000256" key="4">
    <source>
        <dbReference type="ARBA" id="ARBA00022692"/>
    </source>
</evidence>
<evidence type="ECO:0000313" key="9">
    <source>
        <dbReference type="EMBL" id="MBB3986560.1"/>
    </source>
</evidence>
<evidence type="ECO:0000313" key="10">
    <source>
        <dbReference type="Proteomes" id="UP000541426"/>
    </source>
</evidence>
<dbReference type="GO" id="GO:0005886">
    <property type="term" value="C:plasma membrane"/>
    <property type="evidence" value="ECO:0007669"/>
    <property type="project" value="UniProtKB-SubCell"/>
</dbReference>
<keyword evidence="3" id="KW-1003">Cell membrane</keyword>
<evidence type="ECO:0000259" key="8">
    <source>
        <dbReference type="Pfam" id="PF04290"/>
    </source>
</evidence>
<sequence>MAGLHRIVLGLARVMALAGGTVLTILIVMTCLSILGRVGNSVLHWMTGVGLAAGFAQGMIDAGFGAIRGDFELVEAGMAFCIFAFLPFCTVSGGHAAVDVFTNVLPRGVNRALDVLIAVLMAVVMVVIAVQLNEGMARKISSGQTTLLLQFPVWWAYAGSLVGATLTALTACYVVILRVYEMLTGRVIAPNALGANH</sequence>